<dbReference type="InterPro" id="IPR012938">
    <property type="entry name" value="Glc/Sorbosone_DH"/>
</dbReference>
<feature type="domain" description="Glucose/Sorbosone dehydrogenase" evidence="2">
    <location>
        <begin position="48"/>
        <end position="371"/>
    </location>
</feature>
<dbReference type="SUPFAM" id="SSF50952">
    <property type="entry name" value="Soluble quinoprotein glucose dehydrogenase"/>
    <property type="match status" value="1"/>
</dbReference>
<keyword evidence="4" id="KW-1185">Reference proteome</keyword>
<dbReference type="RefSeq" id="WP_083946004.1">
    <property type="nucleotide sequence ID" value="NZ_FTPS01000001.1"/>
</dbReference>
<dbReference type="PANTHER" id="PTHR19328:SF75">
    <property type="entry name" value="ALDOSE SUGAR DEHYDROGENASE YLII"/>
    <property type="match status" value="1"/>
</dbReference>
<gene>
    <name evidence="3" type="ORF">SAMN05421849_0601</name>
</gene>
<evidence type="ECO:0000313" key="3">
    <source>
        <dbReference type="EMBL" id="SIT76810.1"/>
    </source>
</evidence>
<sequence length="379" mass="41164">MSRNALLSVLCIALPGGGLPVLAAAGDGTGAGQAEASAYEITQVAEGFEIPWGFDFLPDGSVLVTERGGRLWHVGKDGERQEVEGLPEVYARGQGGLLDVMVPQDFDESREVFFTYAHRTDDGAATALDVGRLSDAADRLEDIERIFEAVHPGSGSNHFGSRVVEAPDGRLFITLGERQNADEAQSLASHNGTVVRLERDGSVPEDNPFVDDADALPGIWSYGHRNPQGAAIDAEGQLWVVEHGARGGDEINRIEKGANYGWPVISYGTDYDGSRIGEGTEKAGMEQPAFYWDPSIAPSDMMIYSGRLWPEWEGQFLVGALKFDLISRLGGDPLEEIERIKTPETLRIRDIAEAEDGSIWFLSEDNGALYRMAPERGPE</sequence>
<proteinExistence type="predicted"/>
<protein>
    <submittedName>
        <fullName evidence="3">Glucose/arabinose dehydrogenase, beta-propeller fold</fullName>
    </submittedName>
</protein>
<dbReference type="AlphaFoldDB" id="A0A1R3WFE7"/>
<dbReference type="InterPro" id="IPR011042">
    <property type="entry name" value="6-blade_b-propeller_TolB-like"/>
</dbReference>
<name>A0A1R3WFE7_9RHOB</name>
<dbReference type="Pfam" id="PF07995">
    <property type="entry name" value="GSDH"/>
    <property type="match status" value="1"/>
</dbReference>
<accession>A0A1R3WFE7</accession>
<evidence type="ECO:0000313" key="4">
    <source>
        <dbReference type="Proteomes" id="UP000192455"/>
    </source>
</evidence>
<dbReference type="Gene3D" id="2.120.10.30">
    <property type="entry name" value="TolB, C-terminal domain"/>
    <property type="match status" value="1"/>
</dbReference>
<dbReference type="STRING" id="515897.SAMN05421849_0601"/>
<evidence type="ECO:0000259" key="2">
    <source>
        <dbReference type="Pfam" id="PF07995"/>
    </source>
</evidence>
<organism evidence="3 4">
    <name type="scientific">Pontibaca methylaminivorans</name>
    <dbReference type="NCBI Taxonomy" id="515897"/>
    <lineage>
        <taxon>Bacteria</taxon>
        <taxon>Pseudomonadati</taxon>
        <taxon>Pseudomonadota</taxon>
        <taxon>Alphaproteobacteria</taxon>
        <taxon>Rhodobacterales</taxon>
        <taxon>Roseobacteraceae</taxon>
        <taxon>Pontibaca</taxon>
    </lineage>
</organism>
<feature type="chain" id="PRO_5013091232" evidence="1">
    <location>
        <begin position="24"/>
        <end position="379"/>
    </location>
</feature>
<dbReference type="EMBL" id="FTPS01000001">
    <property type="protein sequence ID" value="SIT76810.1"/>
    <property type="molecule type" value="Genomic_DNA"/>
</dbReference>
<dbReference type="Proteomes" id="UP000192455">
    <property type="component" value="Unassembled WGS sequence"/>
</dbReference>
<evidence type="ECO:0000256" key="1">
    <source>
        <dbReference type="SAM" id="SignalP"/>
    </source>
</evidence>
<dbReference type="OrthoDB" id="9770043at2"/>
<feature type="signal peptide" evidence="1">
    <location>
        <begin position="1"/>
        <end position="23"/>
    </location>
</feature>
<reference evidence="3 4" key="1">
    <citation type="submission" date="2017-01" db="EMBL/GenBank/DDBJ databases">
        <authorList>
            <person name="Mah S.A."/>
            <person name="Swanson W.J."/>
            <person name="Moy G.W."/>
            <person name="Vacquier V.D."/>
        </authorList>
    </citation>
    <scope>NUCLEOTIDE SEQUENCE [LARGE SCALE GENOMIC DNA]</scope>
    <source>
        <strain evidence="3 4">DSM 21219</strain>
    </source>
</reference>
<dbReference type="PANTHER" id="PTHR19328">
    <property type="entry name" value="HEDGEHOG-INTERACTING PROTEIN"/>
    <property type="match status" value="1"/>
</dbReference>
<keyword evidence="1" id="KW-0732">Signal</keyword>
<dbReference type="InterPro" id="IPR011041">
    <property type="entry name" value="Quinoprot_gluc/sorb_DH_b-prop"/>
</dbReference>